<dbReference type="InterPro" id="IPR018303">
    <property type="entry name" value="ATPase_P-typ_P_site"/>
</dbReference>
<dbReference type="Proteomes" id="UP001165306">
    <property type="component" value="Unassembled WGS sequence"/>
</dbReference>
<dbReference type="NCBIfam" id="TIGR01494">
    <property type="entry name" value="ATPase_P-type"/>
    <property type="match status" value="2"/>
</dbReference>
<dbReference type="SFLD" id="SFLDF00027">
    <property type="entry name" value="p-type_atpase"/>
    <property type="match status" value="1"/>
</dbReference>
<dbReference type="SUPFAM" id="SSF81653">
    <property type="entry name" value="Calcium ATPase, transduction domain A"/>
    <property type="match status" value="1"/>
</dbReference>
<evidence type="ECO:0000256" key="7">
    <source>
        <dbReference type="ARBA" id="ARBA00022741"/>
    </source>
</evidence>
<dbReference type="SUPFAM" id="SSF56784">
    <property type="entry name" value="HAD-like"/>
    <property type="match status" value="1"/>
</dbReference>
<evidence type="ECO:0000256" key="12">
    <source>
        <dbReference type="ARBA" id="ARBA00023136"/>
    </source>
</evidence>
<evidence type="ECO:0000256" key="10">
    <source>
        <dbReference type="ARBA" id="ARBA00022989"/>
    </source>
</evidence>
<evidence type="ECO:0000259" key="16">
    <source>
        <dbReference type="PROSITE" id="PS50846"/>
    </source>
</evidence>
<comment type="similarity">
    <text evidence="2 15">Belongs to the cation transport ATPase (P-type) (TC 3.A.3) family. Type IB subfamily.</text>
</comment>
<dbReference type="InterPro" id="IPR059000">
    <property type="entry name" value="ATPase_P-type_domA"/>
</dbReference>
<proteinExistence type="inferred from homology"/>
<feature type="transmembrane region" description="Helical" evidence="15">
    <location>
        <begin position="352"/>
        <end position="376"/>
    </location>
</feature>
<dbReference type="Pfam" id="PF00122">
    <property type="entry name" value="E1-E2_ATPase"/>
    <property type="match status" value="1"/>
</dbReference>
<dbReference type="PANTHER" id="PTHR48085:SF5">
    <property type="entry name" value="CADMIUM_ZINC-TRANSPORTING ATPASE HMA4-RELATED"/>
    <property type="match status" value="1"/>
</dbReference>
<dbReference type="GO" id="GO:0005886">
    <property type="term" value="C:plasma membrane"/>
    <property type="evidence" value="ECO:0007669"/>
    <property type="project" value="UniProtKB-SubCell"/>
</dbReference>
<evidence type="ECO:0000313" key="18">
    <source>
        <dbReference type="Proteomes" id="UP001165306"/>
    </source>
</evidence>
<evidence type="ECO:0000256" key="9">
    <source>
        <dbReference type="ARBA" id="ARBA00022967"/>
    </source>
</evidence>
<keyword evidence="18" id="KW-1185">Reference proteome</keyword>
<keyword evidence="5 15" id="KW-0812">Transmembrane</keyword>
<dbReference type="RefSeq" id="WP_284055565.1">
    <property type="nucleotide sequence ID" value="NZ_JAMSLR010000001.1"/>
</dbReference>
<dbReference type="GO" id="GO:0015086">
    <property type="term" value="F:cadmium ion transmembrane transporter activity"/>
    <property type="evidence" value="ECO:0007669"/>
    <property type="project" value="TreeGrafter"/>
</dbReference>
<evidence type="ECO:0000256" key="6">
    <source>
        <dbReference type="ARBA" id="ARBA00022723"/>
    </source>
</evidence>
<dbReference type="Gene3D" id="3.40.1110.10">
    <property type="entry name" value="Calcium-transporting ATPase, cytoplasmic domain N"/>
    <property type="match status" value="1"/>
</dbReference>
<dbReference type="GO" id="GO:0016887">
    <property type="term" value="F:ATP hydrolysis activity"/>
    <property type="evidence" value="ECO:0007669"/>
    <property type="project" value="InterPro"/>
</dbReference>
<evidence type="ECO:0000256" key="2">
    <source>
        <dbReference type="ARBA" id="ARBA00006024"/>
    </source>
</evidence>
<keyword evidence="8 15" id="KW-0067">ATP-binding</keyword>
<gene>
    <name evidence="17" type="ORF">NET02_01310</name>
</gene>
<keyword evidence="10 15" id="KW-1133">Transmembrane helix</keyword>
<comment type="catalytic activity">
    <reaction evidence="14">
        <text>Zn(2+)(in) + ATP + H2O = Zn(2+)(out) + ADP + phosphate + H(+)</text>
        <dbReference type="Rhea" id="RHEA:20621"/>
        <dbReference type="ChEBI" id="CHEBI:15377"/>
        <dbReference type="ChEBI" id="CHEBI:15378"/>
        <dbReference type="ChEBI" id="CHEBI:29105"/>
        <dbReference type="ChEBI" id="CHEBI:30616"/>
        <dbReference type="ChEBI" id="CHEBI:43474"/>
        <dbReference type="ChEBI" id="CHEBI:456216"/>
        <dbReference type="EC" id="7.2.2.12"/>
    </reaction>
</comment>
<dbReference type="InterPro" id="IPR036163">
    <property type="entry name" value="HMA_dom_sf"/>
</dbReference>
<dbReference type="FunFam" id="2.70.150.10:FF:000002">
    <property type="entry name" value="Copper-transporting ATPase 1, putative"/>
    <property type="match status" value="1"/>
</dbReference>
<organism evidence="17 18">
    <name type="scientific">Thermalbibacter longus</name>
    <dbReference type="NCBI Taxonomy" id="2951981"/>
    <lineage>
        <taxon>Bacteria</taxon>
        <taxon>Pseudomonadati</taxon>
        <taxon>Thermomicrobiota</taxon>
        <taxon>Thermomicrobia</taxon>
        <taxon>Thermomicrobiales</taxon>
        <taxon>Thermomicrobiaceae</taxon>
        <taxon>Thermalbibacter</taxon>
    </lineage>
</organism>
<evidence type="ECO:0000256" key="8">
    <source>
        <dbReference type="ARBA" id="ARBA00022840"/>
    </source>
</evidence>
<accession>A0AA42B9W9</accession>
<keyword evidence="12 15" id="KW-0472">Membrane</keyword>
<dbReference type="GO" id="GO:0046872">
    <property type="term" value="F:metal ion binding"/>
    <property type="evidence" value="ECO:0007669"/>
    <property type="project" value="UniProtKB-KW"/>
</dbReference>
<dbReference type="PROSITE" id="PS00154">
    <property type="entry name" value="ATPASE_E1_E2"/>
    <property type="match status" value="1"/>
</dbReference>
<dbReference type="InterPro" id="IPR051014">
    <property type="entry name" value="Cation_Transport_ATPase_IB"/>
</dbReference>
<evidence type="ECO:0000256" key="15">
    <source>
        <dbReference type="RuleBase" id="RU362081"/>
    </source>
</evidence>
<keyword evidence="6 15" id="KW-0479">Metal-binding</keyword>
<evidence type="ECO:0000256" key="1">
    <source>
        <dbReference type="ARBA" id="ARBA00004651"/>
    </source>
</evidence>
<feature type="domain" description="HMA" evidence="16">
    <location>
        <begin position="9"/>
        <end position="75"/>
    </location>
</feature>
<feature type="transmembrane region" description="Helical" evidence="15">
    <location>
        <begin position="92"/>
        <end position="111"/>
    </location>
</feature>
<keyword evidence="7 15" id="KW-0547">Nucleotide-binding</keyword>
<dbReference type="PRINTS" id="PR00119">
    <property type="entry name" value="CATATPASE"/>
</dbReference>
<dbReference type="Gene3D" id="3.40.50.1000">
    <property type="entry name" value="HAD superfamily/HAD-like"/>
    <property type="match status" value="1"/>
</dbReference>
<evidence type="ECO:0000256" key="4">
    <source>
        <dbReference type="ARBA" id="ARBA00022475"/>
    </source>
</evidence>
<evidence type="ECO:0000256" key="11">
    <source>
        <dbReference type="ARBA" id="ARBA00023065"/>
    </source>
</evidence>
<reference evidence="17" key="1">
    <citation type="submission" date="2022-06" db="EMBL/GenBank/DDBJ databases">
        <title>CFH 74404 Thermomicrobiaceae sp.</title>
        <authorList>
            <person name="Ming H."/>
            <person name="Li W.-J."/>
            <person name="Zhao Z."/>
        </authorList>
    </citation>
    <scope>NUCLEOTIDE SEQUENCE</scope>
    <source>
        <strain evidence="17">CFH 74404</strain>
    </source>
</reference>
<keyword evidence="9" id="KW-1278">Translocase</keyword>
<dbReference type="SUPFAM" id="SSF55008">
    <property type="entry name" value="HMA, heavy metal-associated domain"/>
    <property type="match status" value="1"/>
</dbReference>
<dbReference type="InterPro" id="IPR027256">
    <property type="entry name" value="P-typ_ATPase_IB"/>
</dbReference>
<comment type="caution">
    <text evidence="17">The sequence shown here is derived from an EMBL/GenBank/DDBJ whole genome shotgun (WGS) entry which is preliminary data.</text>
</comment>
<dbReference type="FunFam" id="3.40.50.1000:FF:000020">
    <property type="entry name" value="Probable cation-transporting P-type ATPase"/>
    <property type="match status" value="1"/>
</dbReference>
<name>A0AA42B9W9_9BACT</name>
<dbReference type="InterPro" id="IPR001757">
    <property type="entry name" value="P_typ_ATPase"/>
</dbReference>
<keyword evidence="4 15" id="KW-1003">Cell membrane</keyword>
<dbReference type="AlphaFoldDB" id="A0AA42B9W9"/>
<dbReference type="InterPro" id="IPR006121">
    <property type="entry name" value="HMA_dom"/>
</dbReference>
<dbReference type="PROSITE" id="PS50846">
    <property type="entry name" value="HMA_2"/>
    <property type="match status" value="1"/>
</dbReference>
<dbReference type="PRINTS" id="PR00941">
    <property type="entry name" value="CDATPASE"/>
</dbReference>
<dbReference type="InterPro" id="IPR044492">
    <property type="entry name" value="P_typ_ATPase_HD_dom"/>
</dbReference>
<dbReference type="Pfam" id="PF00702">
    <property type="entry name" value="Hydrolase"/>
    <property type="match status" value="1"/>
</dbReference>
<feature type="transmembrane region" description="Helical" evidence="15">
    <location>
        <begin position="668"/>
        <end position="687"/>
    </location>
</feature>
<evidence type="ECO:0000256" key="5">
    <source>
        <dbReference type="ARBA" id="ARBA00022692"/>
    </source>
</evidence>
<evidence type="ECO:0000256" key="3">
    <source>
        <dbReference type="ARBA" id="ARBA00022448"/>
    </source>
</evidence>
<dbReference type="GO" id="GO:0005524">
    <property type="term" value="F:ATP binding"/>
    <property type="evidence" value="ECO:0007669"/>
    <property type="project" value="UniProtKB-UniRule"/>
</dbReference>
<dbReference type="PANTHER" id="PTHR48085">
    <property type="entry name" value="CADMIUM/ZINC-TRANSPORTING ATPASE HMA2-RELATED"/>
    <property type="match status" value="1"/>
</dbReference>
<dbReference type="CDD" id="cd00371">
    <property type="entry name" value="HMA"/>
    <property type="match status" value="1"/>
</dbReference>
<protein>
    <recommendedName>
        <fullName evidence="13">P-type Zn(2+) transporter</fullName>
        <ecNumber evidence="13">7.2.2.12</ecNumber>
    </recommendedName>
</protein>
<dbReference type="InterPro" id="IPR023214">
    <property type="entry name" value="HAD_sf"/>
</dbReference>
<dbReference type="EMBL" id="JAMSLR010000001">
    <property type="protein sequence ID" value="MCM8747780.1"/>
    <property type="molecule type" value="Genomic_DNA"/>
</dbReference>
<sequence>MATTAKRGKELELYVTNLDCEHDAGVIERGLDGVPGLLEVRIYPKAAKVVLTYDPERTSDETLKERLQALGFPPQRGRVLAEPPKPWRNPKVLTSAASGVLLLVGWLVGLAGVPEPVSTGLYLVAIVTGGYFFGREAIEELIFERAIGIELLMSTAAVVATAMGQAAEGAMLVFLYSISEAAEGYTEDKTRSAIRALMDLAPKMALVRRDGREVEIPVEELAVDDVFIVRPGQAVATDGVVLVGESSVNQAPVTGESVHVEKGPGDTVFAGTINAGEGALEVRATKTFADNTIARIIQMVEEAQERKGKSQRFIERFGRRYSPAVLLFGVLLAVVPPLAFGAPWETWITRATVFIVAAAPCALVISIPITLVAALGTAARNGVLIKGGVYVEELAKVRVVALDKTGTITRGEPEVTDVLLCPDGVAGRISSSDELVAVAAGIERRSEHPLARAIVRYAEATGARPTEPAEFRALPGAGAMARLDGATVYIGSPDLFQSRLGVAVDAVREEIERLQGEGKTVVLVGDERGPWGLVAIRDTIRPNARQAIAALHELGVKVAMLTGDNARTAHAIAREVGIDEVYADLKPEDKVAKVRELAQQHGHVAMVGDGVNDAPALAEATVGVAMGAAGTDVALETADVALMADDLEKLVYALRLARRTQGVVNQNLALSAAVIGALVVGAIAGVFTLPIAVLGHEISEFVVIASGLRMLRS</sequence>
<dbReference type="SFLD" id="SFLDG00002">
    <property type="entry name" value="C1.7:_P-type_atpase_like"/>
    <property type="match status" value="1"/>
</dbReference>
<evidence type="ECO:0000313" key="17">
    <source>
        <dbReference type="EMBL" id="MCM8747780.1"/>
    </source>
</evidence>
<keyword evidence="3" id="KW-0813">Transport</keyword>
<dbReference type="Gene3D" id="2.70.150.10">
    <property type="entry name" value="Calcium-transporting ATPase, cytoplasmic transduction domain A"/>
    <property type="match status" value="1"/>
</dbReference>
<dbReference type="EC" id="7.2.2.12" evidence="13"/>
<keyword evidence="11" id="KW-0406">Ion transport</keyword>
<evidence type="ECO:0000256" key="13">
    <source>
        <dbReference type="ARBA" id="ARBA00039097"/>
    </source>
</evidence>
<feature type="transmembrane region" description="Helical" evidence="15">
    <location>
        <begin position="321"/>
        <end position="340"/>
    </location>
</feature>
<evidence type="ECO:0000256" key="14">
    <source>
        <dbReference type="ARBA" id="ARBA00047308"/>
    </source>
</evidence>
<dbReference type="SFLD" id="SFLDS00003">
    <property type="entry name" value="Haloacid_Dehalogenase"/>
    <property type="match status" value="1"/>
</dbReference>
<dbReference type="NCBIfam" id="TIGR01525">
    <property type="entry name" value="ATPase-IB_hvy"/>
    <property type="match status" value="1"/>
</dbReference>
<feature type="transmembrane region" description="Helical" evidence="15">
    <location>
        <begin position="117"/>
        <end position="134"/>
    </location>
</feature>
<dbReference type="InterPro" id="IPR023298">
    <property type="entry name" value="ATPase_P-typ_TM_dom_sf"/>
</dbReference>
<dbReference type="GO" id="GO:0016463">
    <property type="term" value="F:P-type zinc transporter activity"/>
    <property type="evidence" value="ECO:0007669"/>
    <property type="project" value="UniProtKB-EC"/>
</dbReference>
<dbReference type="InterPro" id="IPR023299">
    <property type="entry name" value="ATPase_P-typ_cyto_dom_N"/>
</dbReference>
<dbReference type="InterPro" id="IPR008250">
    <property type="entry name" value="ATPase_P-typ_transduc_dom_A_sf"/>
</dbReference>
<dbReference type="SUPFAM" id="SSF81665">
    <property type="entry name" value="Calcium ATPase, transmembrane domain M"/>
    <property type="match status" value="1"/>
</dbReference>
<dbReference type="Gene3D" id="3.30.70.100">
    <property type="match status" value="1"/>
</dbReference>
<dbReference type="Pfam" id="PF00403">
    <property type="entry name" value="HMA"/>
    <property type="match status" value="1"/>
</dbReference>
<dbReference type="InterPro" id="IPR036412">
    <property type="entry name" value="HAD-like_sf"/>
</dbReference>
<comment type="subcellular location">
    <subcellularLocation>
        <location evidence="1">Cell membrane</location>
        <topology evidence="1">Multi-pass membrane protein</topology>
    </subcellularLocation>
</comment>